<dbReference type="Gene3D" id="1.10.10.10">
    <property type="entry name" value="Winged helix-like DNA-binding domain superfamily/Winged helix DNA-binding domain"/>
    <property type="match status" value="1"/>
</dbReference>
<keyword evidence="1" id="KW-0805">Transcription regulation</keyword>
<evidence type="ECO:0000256" key="3">
    <source>
        <dbReference type="ARBA" id="ARBA00023163"/>
    </source>
</evidence>
<gene>
    <name evidence="5" type="ORF">M8330_14035</name>
</gene>
<dbReference type="AlphaFoldDB" id="A0A9X2D931"/>
<reference evidence="5" key="1">
    <citation type="submission" date="2022-05" db="EMBL/GenBank/DDBJ databases">
        <authorList>
            <person name="Tuo L."/>
        </authorList>
    </citation>
    <scope>NUCLEOTIDE SEQUENCE</scope>
    <source>
        <strain evidence="5">BSK12Z-4</strain>
    </source>
</reference>
<protein>
    <submittedName>
        <fullName evidence="5">GntR family transcriptional regulator</fullName>
    </submittedName>
</protein>
<dbReference type="PRINTS" id="PR00035">
    <property type="entry name" value="HTHGNTR"/>
</dbReference>
<evidence type="ECO:0000256" key="2">
    <source>
        <dbReference type="ARBA" id="ARBA00023125"/>
    </source>
</evidence>
<evidence type="ECO:0000313" key="6">
    <source>
        <dbReference type="Proteomes" id="UP001139485"/>
    </source>
</evidence>
<dbReference type="SMART" id="SM00345">
    <property type="entry name" value="HTH_GNTR"/>
    <property type="match status" value="1"/>
</dbReference>
<dbReference type="InterPro" id="IPR036390">
    <property type="entry name" value="WH_DNA-bd_sf"/>
</dbReference>
<dbReference type="Gene3D" id="1.20.120.530">
    <property type="entry name" value="GntR ligand-binding domain-like"/>
    <property type="match status" value="1"/>
</dbReference>
<keyword evidence="3" id="KW-0804">Transcription</keyword>
<dbReference type="RefSeq" id="WP_250827839.1">
    <property type="nucleotide sequence ID" value="NZ_JAMOIL010000017.1"/>
</dbReference>
<accession>A0A9X2D931</accession>
<dbReference type="Pfam" id="PF07729">
    <property type="entry name" value="FCD"/>
    <property type="match status" value="1"/>
</dbReference>
<feature type="domain" description="HTH gntR-type" evidence="4">
    <location>
        <begin position="9"/>
        <end position="76"/>
    </location>
</feature>
<sequence>MPPIDDPAAPAAERAYRAVKEDILTGAVRGGSLLSEVEVGAPLGISRTPVHEAFLRLQAEGLLELVPRRGAVVVPVAPGEARDVLEVRRALESAAVRRLVSPGQDAARDRLATAVVALLAEQERLAAAGDVAGFARADTEFHATIVEASGNAVATGFYASLGDRQRRMAIGSIGAHTEHLVVLAEEHRSMAAEVAACDPDAFEASLRGHLSRTHAVLLGGAW</sequence>
<keyword evidence="2" id="KW-0238">DNA-binding</keyword>
<dbReference type="Pfam" id="PF00392">
    <property type="entry name" value="GntR"/>
    <property type="match status" value="1"/>
</dbReference>
<dbReference type="SUPFAM" id="SSF48008">
    <property type="entry name" value="GntR ligand-binding domain-like"/>
    <property type="match status" value="1"/>
</dbReference>
<organism evidence="5 6">
    <name type="scientific">Nocardioides bruguierae</name>
    <dbReference type="NCBI Taxonomy" id="2945102"/>
    <lineage>
        <taxon>Bacteria</taxon>
        <taxon>Bacillati</taxon>
        <taxon>Actinomycetota</taxon>
        <taxon>Actinomycetes</taxon>
        <taxon>Propionibacteriales</taxon>
        <taxon>Nocardioidaceae</taxon>
        <taxon>Nocardioides</taxon>
    </lineage>
</organism>
<dbReference type="PROSITE" id="PS50949">
    <property type="entry name" value="HTH_GNTR"/>
    <property type="match status" value="1"/>
</dbReference>
<dbReference type="PANTHER" id="PTHR43537:SF24">
    <property type="entry name" value="GLUCONATE OPERON TRANSCRIPTIONAL REPRESSOR"/>
    <property type="match status" value="1"/>
</dbReference>
<evidence type="ECO:0000259" key="4">
    <source>
        <dbReference type="PROSITE" id="PS50949"/>
    </source>
</evidence>
<evidence type="ECO:0000256" key="1">
    <source>
        <dbReference type="ARBA" id="ARBA00023015"/>
    </source>
</evidence>
<dbReference type="CDD" id="cd07377">
    <property type="entry name" value="WHTH_GntR"/>
    <property type="match status" value="1"/>
</dbReference>
<dbReference type="Proteomes" id="UP001139485">
    <property type="component" value="Unassembled WGS sequence"/>
</dbReference>
<keyword evidence="6" id="KW-1185">Reference proteome</keyword>
<dbReference type="InterPro" id="IPR011711">
    <property type="entry name" value="GntR_C"/>
</dbReference>
<evidence type="ECO:0000313" key="5">
    <source>
        <dbReference type="EMBL" id="MCM0621410.1"/>
    </source>
</evidence>
<proteinExistence type="predicted"/>
<dbReference type="InterPro" id="IPR000524">
    <property type="entry name" value="Tscrpt_reg_HTH_GntR"/>
</dbReference>
<dbReference type="SMART" id="SM00895">
    <property type="entry name" value="FCD"/>
    <property type="match status" value="1"/>
</dbReference>
<dbReference type="InterPro" id="IPR008920">
    <property type="entry name" value="TF_FadR/GntR_C"/>
</dbReference>
<comment type="caution">
    <text evidence="5">The sequence shown here is derived from an EMBL/GenBank/DDBJ whole genome shotgun (WGS) entry which is preliminary data.</text>
</comment>
<dbReference type="EMBL" id="JAMOIL010000017">
    <property type="protein sequence ID" value="MCM0621410.1"/>
    <property type="molecule type" value="Genomic_DNA"/>
</dbReference>
<dbReference type="PANTHER" id="PTHR43537">
    <property type="entry name" value="TRANSCRIPTIONAL REGULATOR, GNTR FAMILY"/>
    <property type="match status" value="1"/>
</dbReference>
<dbReference type="GO" id="GO:0003700">
    <property type="term" value="F:DNA-binding transcription factor activity"/>
    <property type="evidence" value="ECO:0007669"/>
    <property type="project" value="InterPro"/>
</dbReference>
<dbReference type="SUPFAM" id="SSF46785">
    <property type="entry name" value="Winged helix' DNA-binding domain"/>
    <property type="match status" value="1"/>
</dbReference>
<dbReference type="GO" id="GO:0003677">
    <property type="term" value="F:DNA binding"/>
    <property type="evidence" value="ECO:0007669"/>
    <property type="project" value="UniProtKB-KW"/>
</dbReference>
<name>A0A9X2D931_9ACTN</name>
<dbReference type="InterPro" id="IPR036388">
    <property type="entry name" value="WH-like_DNA-bd_sf"/>
</dbReference>